<dbReference type="Proteomes" id="UP000321907">
    <property type="component" value="Unassembled WGS sequence"/>
</dbReference>
<dbReference type="Pfam" id="PF09424">
    <property type="entry name" value="YqeY"/>
    <property type="match status" value="1"/>
</dbReference>
<dbReference type="GO" id="GO:0016884">
    <property type="term" value="F:carbon-nitrogen ligase activity, with glutamine as amido-N-donor"/>
    <property type="evidence" value="ECO:0007669"/>
    <property type="project" value="InterPro"/>
</dbReference>
<dbReference type="OrthoDB" id="9788127at2"/>
<dbReference type="RefSeq" id="WP_147930646.1">
    <property type="nucleotide sequence ID" value="NZ_VOXD01000013.1"/>
</dbReference>
<protein>
    <submittedName>
        <fullName evidence="1">GatB/YqeY domain-containing protein</fullName>
    </submittedName>
</protein>
<dbReference type="SUPFAM" id="SSF89095">
    <property type="entry name" value="GatB/YqeY motif"/>
    <property type="match status" value="1"/>
</dbReference>
<keyword evidence="2" id="KW-1185">Reference proteome</keyword>
<evidence type="ECO:0000313" key="2">
    <source>
        <dbReference type="Proteomes" id="UP000321907"/>
    </source>
</evidence>
<gene>
    <name evidence="1" type="ORF">FUA23_10250</name>
</gene>
<dbReference type="InterPro" id="IPR019004">
    <property type="entry name" value="YqeY/Aim41"/>
</dbReference>
<dbReference type="InterPro" id="IPR042184">
    <property type="entry name" value="YqeY/Aim41_N"/>
</dbReference>
<dbReference type="Gene3D" id="1.10.10.410">
    <property type="match status" value="1"/>
</dbReference>
<dbReference type="InterPro" id="IPR023168">
    <property type="entry name" value="GatB_Yqey_C_2"/>
</dbReference>
<comment type="caution">
    <text evidence="1">The sequence shown here is derived from an EMBL/GenBank/DDBJ whole genome shotgun (WGS) entry which is preliminary data.</text>
</comment>
<dbReference type="AlphaFoldDB" id="A0A5C7FEL7"/>
<dbReference type="PANTHER" id="PTHR28055">
    <property type="entry name" value="ALTERED INHERITANCE OF MITOCHONDRIA PROTEIN 41, MITOCHONDRIAL"/>
    <property type="match status" value="1"/>
</dbReference>
<dbReference type="EMBL" id="VOXD01000013">
    <property type="protein sequence ID" value="TXF89572.1"/>
    <property type="molecule type" value="Genomic_DNA"/>
</dbReference>
<name>A0A5C7FEL7_9BACT</name>
<organism evidence="1 2">
    <name type="scientific">Neolewinella aurantiaca</name>
    <dbReference type="NCBI Taxonomy" id="2602767"/>
    <lineage>
        <taxon>Bacteria</taxon>
        <taxon>Pseudomonadati</taxon>
        <taxon>Bacteroidota</taxon>
        <taxon>Saprospiria</taxon>
        <taxon>Saprospirales</taxon>
        <taxon>Lewinellaceae</taxon>
        <taxon>Neolewinella</taxon>
    </lineage>
</organism>
<dbReference type="InterPro" id="IPR003789">
    <property type="entry name" value="Asn/Gln_tRNA_amidoTrase-B-like"/>
</dbReference>
<sequence length="148" mass="16160">MTLEERITTDMKTAMKAKDKVTLRGIRAVKSAIMLQKTDGSGKELDAEGEIALLQKLVKSRQDSLDIYMKQDREDLAVTEREEIEVISKYLPEQLSEDELGALIDGIIAKTGATSMRDMGKVMGMANKEAAGRADGKTIASLVKAKLG</sequence>
<accession>A0A5C7FEL7</accession>
<dbReference type="PANTHER" id="PTHR28055:SF1">
    <property type="entry name" value="ALTERED INHERITANCE OF MITOCHONDRIA PROTEIN 41, MITOCHONDRIAL"/>
    <property type="match status" value="1"/>
</dbReference>
<reference evidence="1 2" key="1">
    <citation type="submission" date="2019-08" db="EMBL/GenBank/DDBJ databases">
        <title>Lewinella sp. strain SSH13 Genome sequencing and assembly.</title>
        <authorList>
            <person name="Kim I."/>
        </authorList>
    </citation>
    <scope>NUCLEOTIDE SEQUENCE [LARGE SCALE GENOMIC DNA]</scope>
    <source>
        <strain evidence="1 2">SSH13</strain>
    </source>
</reference>
<evidence type="ECO:0000313" key="1">
    <source>
        <dbReference type="EMBL" id="TXF89572.1"/>
    </source>
</evidence>
<dbReference type="Gene3D" id="1.10.1510.10">
    <property type="entry name" value="Uncharacterised protein YqeY/AIM41 PF09424, N-terminal domain"/>
    <property type="match status" value="1"/>
</dbReference>
<proteinExistence type="predicted"/>